<comment type="caution">
    <text evidence="3">The sequence shown here is derived from an EMBL/GenBank/DDBJ whole genome shotgun (WGS) entry which is preliminary data.</text>
</comment>
<keyword evidence="2" id="KW-0732">Signal</keyword>
<proteinExistence type="predicted"/>
<feature type="compositionally biased region" description="Polar residues" evidence="1">
    <location>
        <begin position="38"/>
        <end position="51"/>
    </location>
</feature>
<keyword evidence="4" id="KW-1185">Reference proteome</keyword>
<feature type="signal peptide" evidence="2">
    <location>
        <begin position="1"/>
        <end position="19"/>
    </location>
</feature>
<reference evidence="3 4" key="1">
    <citation type="journal article" date="2022" name="Nat. Plants">
        <title>Genomes of leafy and leafless Platanthera orchids illuminate the evolution of mycoheterotrophy.</title>
        <authorList>
            <person name="Li M.H."/>
            <person name="Liu K.W."/>
            <person name="Li Z."/>
            <person name="Lu H.C."/>
            <person name="Ye Q.L."/>
            <person name="Zhang D."/>
            <person name="Wang J.Y."/>
            <person name="Li Y.F."/>
            <person name="Zhong Z.M."/>
            <person name="Liu X."/>
            <person name="Yu X."/>
            <person name="Liu D.K."/>
            <person name="Tu X.D."/>
            <person name="Liu B."/>
            <person name="Hao Y."/>
            <person name="Liao X.Y."/>
            <person name="Jiang Y.T."/>
            <person name="Sun W.H."/>
            <person name="Chen J."/>
            <person name="Chen Y.Q."/>
            <person name="Ai Y."/>
            <person name="Zhai J.W."/>
            <person name="Wu S.S."/>
            <person name="Zhou Z."/>
            <person name="Hsiao Y.Y."/>
            <person name="Wu W.L."/>
            <person name="Chen Y.Y."/>
            <person name="Lin Y.F."/>
            <person name="Hsu J.L."/>
            <person name="Li C.Y."/>
            <person name="Wang Z.W."/>
            <person name="Zhao X."/>
            <person name="Zhong W.Y."/>
            <person name="Ma X.K."/>
            <person name="Ma L."/>
            <person name="Huang J."/>
            <person name="Chen G.Z."/>
            <person name="Huang M.Z."/>
            <person name="Huang L."/>
            <person name="Peng D.H."/>
            <person name="Luo Y.B."/>
            <person name="Zou S.Q."/>
            <person name="Chen S.P."/>
            <person name="Lan S."/>
            <person name="Tsai W.C."/>
            <person name="Van de Peer Y."/>
            <person name="Liu Z.J."/>
        </authorList>
    </citation>
    <scope>NUCLEOTIDE SEQUENCE [LARGE SCALE GENOMIC DNA]</scope>
    <source>
        <strain evidence="3">Lor288</strain>
    </source>
</reference>
<accession>A0ABR2LUY0</accession>
<feature type="compositionally biased region" description="Pro residues" evidence="1">
    <location>
        <begin position="55"/>
        <end position="65"/>
    </location>
</feature>
<sequence length="314" mass="34162">MLFFLLPLLQLFFLLASSSFPIWRPTPPIPGHRPFKNPITSQTPANPFTNSPRHTIPPPRSPPPGYRRRIFSCPTLVSLSAAVFLSSTAISSSFNVSSNTITPGSCGADDPSQVPAISSPAISDSRLPQTPRLHQIQRGLPAIFDLRGLRRRAGGSFAENHGSATSAGFHPGGVREGSLLSGFRSCIILFSLGFIFSPQSSDPMIRGGKRAISRELTGILDFLEKVLVRQRRLSLRAMEIREGAAPPLPRPRSAKKVSFQEHGGRIDEEEKDGVSRVLEEQVFAFGNGTYFHGQSDGFGLSAPLPLQMEPRLGL</sequence>
<evidence type="ECO:0000256" key="2">
    <source>
        <dbReference type="SAM" id="SignalP"/>
    </source>
</evidence>
<name>A0ABR2LUY0_9ASPA</name>
<organism evidence="3 4">
    <name type="scientific">Platanthera guangdongensis</name>
    <dbReference type="NCBI Taxonomy" id="2320717"/>
    <lineage>
        <taxon>Eukaryota</taxon>
        <taxon>Viridiplantae</taxon>
        <taxon>Streptophyta</taxon>
        <taxon>Embryophyta</taxon>
        <taxon>Tracheophyta</taxon>
        <taxon>Spermatophyta</taxon>
        <taxon>Magnoliopsida</taxon>
        <taxon>Liliopsida</taxon>
        <taxon>Asparagales</taxon>
        <taxon>Orchidaceae</taxon>
        <taxon>Orchidoideae</taxon>
        <taxon>Orchideae</taxon>
        <taxon>Orchidinae</taxon>
        <taxon>Platanthera</taxon>
    </lineage>
</organism>
<dbReference type="Proteomes" id="UP001412067">
    <property type="component" value="Unassembled WGS sequence"/>
</dbReference>
<evidence type="ECO:0000313" key="4">
    <source>
        <dbReference type="Proteomes" id="UP001412067"/>
    </source>
</evidence>
<evidence type="ECO:0000256" key="1">
    <source>
        <dbReference type="SAM" id="MobiDB-lite"/>
    </source>
</evidence>
<gene>
    <name evidence="3" type="ORF">KSP40_PGU014978</name>
</gene>
<dbReference type="EMBL" id="JBBWWR010000014">
    <property type="protein sequence ID" value="KAK8952680.1"/>
    <property type="molecule type" value="Genomic_DNA"/>
</dbReference>
<feature type="region of interest" description="Disordered" evidence="1">
    <location>
        <begin position="32"/>
        <end position="67"/>
    </location>
</feature>
<feature type="region of interest" description="Disordered" evidence="1">
    <location>
        <begin position="244"/>
        <end position="265"/>
    </location>
</feature>
<feature type="chain" id="PRO_5047403955" evidence="2">
    <location>
        <begin position="20"/>
        <end position="314"/>
    </location>
</feature>
<protein>
    <submittedName>
        <fullName evidence="3">Uncharacterized protein</fullName>
    </submittedName>
</protein>
<evidence type="ECO:0000313" key="3">
    <source>
        <dbReference type="EMBL" id="KAK8952680.1"/>
    </source>
</evidence>